<dbReference type="Gene3D" id="1.10.1200.10">
    <property type="entry name" value="ACP-like"/>
    <property type="match status" value="2"/>
</dbReference>
<dbReference type="InterPro" id="IPR006162">
    <property type="entry name" value="Ppantetheine_attach_site"/>
</dbReference>
<dbReference type="SUPFAM" id="SSF56801">
    <property type="entry name" value="Acetyl-CoA synthetase-like"/>
    <property type="match status" value="2"/>
</dbReference>
<comment type="cofactor">
    <cofactor evidence="1">
        <name>pantetheine 4'-phosphate</name>
        <dbReference type="ChEBI" id="CHEBI:47942"/>
    </cofactor>
</comment>
<dbReference type="Pfam" id="PF00501">
    <property type="entry name" value="AMP-binding"/>
    <property type="match status" value="2"/>
</dbReference>
<dbReference type="PANTHER" id="PTHR45527:SF1">
    <property type="entry name" value="FATTY ACID SYNTHASE"/>
    <property type="match status" value="1"/>
</dbReference>
<keyword evidence="8" id="KW-1185">Reference proteome</keyword>
<dbReference type="OrthoDB" id="9757559at2"/>
<dbReference type="InterPro" id="IPR000073">
    <property type="entry name" value="AB_hydrolase_1"/>
</dbReference>
<dbReference type="InterPro" id="IPR010071">
    <property type="entry name" value="AA_adenyl_dom"/>
</dbReference>
<feature type="domain" description="Carrier" evidence="4">
    <location>
        <begin position="762"/>
        <end position="836"/>
    </location>
</feature>
<reference evidence="5 7" key="1">
    <citation type="journal article" date="2017" name="Nat. Microbiol.">
        <title>Natural product diversity associated with the nematode symbionts Photorhabdus and Xenorhabdus.</title>
        <authorList>
            <person name="Tobias N.J."/>
            <person name="Wolff H."/>
            <person name="Djahanschiri B."/>
            <person name="Grundmann F."/>
            <person name="Kronenwerth M."/>
            <person name="Shi Y.M."/>
            <person name="Simonyi S."/>
            <person name="Grun P."/>
            <person name="Shapiro-Ilan D."/>
            <person name="Pidot S.J."/>
            <person name="Stinear T.P."/>
            <person name="Ebersberger I."/>
            <person name="Bode H.B."/>
        </authorList>
    </citation>
    <scope>NUCLEOTIDE SEQUENCE [LARGE SCALE GENOMIC DNA]</scope>
    <source>
        <strain evidence="5 7">DSM 16337</strain>
    </source>
</reference>
<dbReference type="InterPro" id="IPR042099">
    <property type="entry name" value="ANL_N_sf"/>
</dbReference>
<dbReference type="FunFam" id="2.30.38.10:FF:000001">
    <property type="entry name" value="Non-ribosomal peptide synthetase PvdI"/>
    <property type="match status" value="1"/>
</dbReference>
<dbReference type="Gene3D" id="3.40.50.12780">
    <property type="entry name" value="N-terminal domain of ligase-like"/>
    <property type="match status" value="2"/>
</dbReference>
<evidence type="ECO:0000259" key="4">
    <source>
        <dbReference type="PROSITE" id="PS50075"/>
    </source>
</evidence>
<dbReference type="Gene3D" id="3.30.300.30">
    <property type="match status" value="2"/>
</dbReference>
<dbReference type="InterPro" id="IPR000873">
    <property type="entry name" value="AMP-dep_synth/lig_dom"/>
</dbReference>
<evidence type="ECO:0000313" key="6">
    <source>
        <dbReference type="EMBL" id="RKE93046.1"/>
    </source>
</evidence>
<evidence type="ECO:0000313" key="7">
    <source>
        <dbReference type="Proteomes" id="UP000225605"/>
    </source>
</evidence>
<dbReference type="Pfam" id="PF00668">
    <property type="entry name" value="Condensation"/>
    <property type="match status" value="1"/>
</dbReference>
<dbReference type="NCBIfam" id="TIGR01733">
    <property type="entry name" value="AA-adenyl-dom"/>
    <property type="match status" value="2"/>
</dbReference>
<dbReference type="Gene3D" id="3.40.50.1820">
    <property type="entry name" value="alpha/beta hydrolase"/>
    <property type="match status" value="1"/>
</dbReference>
<dbReference type="Proteomes" id="UP000283568">
    <property type="component" value="Unassembled WGS sequence"/>
</dbReference>
<reference evidence="6 8" key="2">
    <citation type="submission" date="2018-09" db="EMBL/GenBank/DDBJ databases">
        <title>Genomic Encyclopedia of Archaeal and Bacterial Type Strains, Phase II (KMG-II): from individual species to whole genera.</title>
        <authorList>
            <person name="Goeker M."/>
        </authorList>
    </citation>
    <scope>NUCLEOTIDE SEQUENCE [LARGE SCALE GENOMIC DNA]</scope>
    <source>
        <strain evidence="6 8">DSM 16337</strain>
    </source>
</reference>
<dbReference type="CDD" id="cd05930">
    <property type="entry name" value="A_NRPS"/>
    <property type="match status" value="2"/>
</dbReference>
<name>A0A2D0IKB7_9GAMM</name>
<dbReference type="Pfam" id="PF12697">
    <property type="entry name" value="Abhydrolase_6"/>
    <property type="match status" value="1"/>
</dbReference>
<dbReference type="InterPro" id="IPR001242">
    <property type="entry name" value="Condensation_dom"/>
</dbReference>
<dbReference type="GO" id="GO:0044550">
    <property type="term" value="P:secondary metabolite biosynthetic process"/>
    <property type="evidence" value="ECO:0007669"/>
    <property type="project" value="TreeGrafter"/>
</dbReference>
<dbReference type="Pfam" id="PF00550">
    <property type="entry name" value="PP-binding"/>
    <property type="match status" value="2"/>
</dbReference>
<dbReference type="InterPro" id="IPR025110">
    <property type="entry name" value="AMP-bd_C"/>
</dbReference>
<organism evidence="5 7">
    <name type="scientific">Xenorhabdus ehlersii</name>
    <dbReference type="NCBI Taxonomy" id="290111"/>
    <lineage>
        <taxon>Bacteria</taxon>
        <taxon>Pseudomonadati</taxon>
        <taxon>Pseudomonadota</taxon>
        <taxon>Gammaproteobacteria</taxon>
        <taxon>Enterobacterales</taxon>
        <taxon>Morganellaceae</taxon>
        <taxon>Xenorhabdus</taxon>
    </lineage>
</organism>
<dbReference type="FunFam" id="1.10.1200.10:FF:000005">
    <property type="entry name" value="Nonribosomal peptide synthetase 1"/>
    <property type="match status" value="1"/>
</dbReference>
<dbReference type="Gene3D" id="3.30.559.30">
    <property type="entry name" value="Nonribosomal peptide synthetase, condensation domain"/>
    <property type="match status" value="2"/>
</dbReference>
<protein>
    <submittedName>
        <fullName evidence="5 6">Amino acid adenylation</fullName>
    </submittedName>
</protein>
<dbReference type="PROSITE" id="PS00012">
    <property type="entry name" value="PHOSPHOPANTETHEINE"/>
    <property type="match status" value="1"/>
</dbReference>
<dbReference type="PROSITE" id="PS00455">
    <property type="entry name" value="AMP_BINDING"/>
    <property type="match status" value="2"/>
</dbReference>
<comment type="caution">
    <text evidence="5">The sequence shown here is derived from an EMBL/GenBank/DDBJ whole genome shotgun (WGS) entry which is preliminary data.</text>
</comment>
<dbReference type="EMBL" id="RAQI01000001">
    <property type="protein sequence ID" value="RKE93046.1"/>
    <property type="molecule type" value="Genomic_DNA"/>
</dbReference>
<keyword evidence="2" id="KW-0596">Phosphopantetheine</keyword>
<dbReference type="InterPro" id="IPR045851">
    <property type="entry name" value="AMP-bd_C_sf"/>
</dbReference>
<dbReference type="FunFam" id="3.40.50.980:FF:000001">
    <property type="entry name" value="Non-ribosomal peptide synthetase"/>
    <property type="match status" value="1"/>
</dbReference>
<dbReference type="SUPFAM" id="SSF52777">
    <property type="entry name" value="CoA-dependent acyltransferases"/>
    <property type="match status" value="3"/>
</dbReference>
<dbReference type="GO" id="GO:0003824">
    <property type="term" value="F:catalytic activity"/>
    <property type="evidence" value="ECO:0007669"/>
    <property type="project" value="InterPro"/>
</dbReference>
<keyword evidence="3" id="KW-0597">Phosphoprotein</keyword>
<dbReference type="Gene3D" id="3.30.559.10">
    <property type="entry name" value="Chloramphenicol acetyltransferase-like domain"/>
    <property type="match status" value="1"/>
</dbReference>
<dbReference type="FunFam" id="3.40.50.12780:FF:000012">
    <property type="entry name" value="Non-ribosomal peptide synthetase"/>
    <property type="match status" value="1"/>
</dbReference>
<dbReference type="InterPro" id="IPR036736">
    <property type="entry name" value="ACP-like_sf"/>
</dbReference>
<accession>A0A2D0IKB7</accession>
<dbReference type="NCBIfam" id="NF003417">
    <property type="entry name" value="PRK04813.1"/>
    <property type="match status" value="2"/>
</dbReference>
<dbReference type="Proteomes" id="UP000225605">
    <property type="component" value="Unassembled WGS sequence"/>
</dbReference>
<dbReference type="PANTHER" id="PTHR45527">
    <property type="entry name" value="NONRIBOSOMAL PEPTIDE SYNTHETASE"/>
    <property type="match status" value="1"/>
</dbReference>
<dbReference type="InterPro" id="IPR020845">
    <property type="entry name" value="AMP-binding_CS"/>
</dbReference>
<dbReference type="InterPro" id="IPR023213">
    <property type="entry name" value="CAT-like_dom_sf"/>
</dbReference>
<dbReference type="RefSeq" id="WP_099133980.1">
    <property type="nucleotide sequence ID" value="NZ_CAWNOJ010000047.1"/>
</dbReference>
<dbReference type="SUPFAM" id="SSF53474">
    <property type="entry name" value="alpha/beta-Hydrolases"/>
    <property type="match status" value="1"/>
</dbReference>
<evidence type="ECO:0000313" key="8">
    <source>
        <dbReference type="Proteomes" id="UP000283568"/>
    </source>
</evidence>
<evidence type="ECO:0000256" key="2">
    <source>
        <dbReference type="ARBA" id="ARBA00022450"/>
    </source>
</evidence>
<gene>
    <name evidence="6" type="ORF">BDE27_0739</name>
    <name evidence="5" type="ORF">Xehl_03854</name>
</gene>
<proteinExistence type="predicted"/>
<evidence type="ECO:0000256" key="3">
    <source>
        <dbReference type="ARBA" id="ARBA00022553"/>
    </source>
</evidence>
<dbReference type="InterPro" id="IPR009081">
    <property type="entry name" value="PP-bd_ACP"/>
</dbReference>
<dbReference type="GO" id="GO:0005737">
    <property type="term" value="C:cytoplasm"/>
    <property type="evidence" value="ECO:0007669"/>
    <property type="project" value="TreeGrafter"/>
</dbReference>
<evidence type="ECO:0000256" key="1">
    <source>
        <dbReference type="ARBA" id="ARBA00001957"/>
    </source>
</evidence>
<dbReference type="GO" id="GO:0043041">
    <property type="term" value="P:amino acid activation for nonribosomal peptide biosynthetic process"/>
    <property type="evidence" value="ECO:0007669"/>
    <property type="project" value="TreeGrafter"/>
</dbReference>
<dbReference type="FunFam" id="3.40.50.980:FF:000002">
    <property type="entry name" value="Enterobactin synthetase component F"/>
    <property type="match status" value="1"/>
</dbReference>
<dbReference type="PROSITE" id="PS50075">
    <property type="entry name" value="CARRIER"/>
    <property type="match status" value="1"/>
</dbReference>
<dbReference type="SUPFAM" id="SSF47336">
    <property type="entry name" value="ACP-like"/>
    <property type="match status" value="1"/>
</dbReference>
<dbReference type="InterPro" id="IPR029058">
    <property type="entry name" value="AB_hydrolase_fold"/>
</dbReference>
<sequence>MTMASEQTGVNLPLAKHYQKLFSTHCHPALFRPMPGYPQDDGESVLTLSPTLQNALHKVSQGDTINLCALLSVALTRIAHRYIQADYPLSLAYSLAQTGFTQTQNFLLTDAGDNLQQTVVEALVATRSKITDCLQLGEARFADIQSILAASPGAPPLPSVQLLVRADETCLATRYANTLQIGYCQTQSDKLTLNADARHYPSSWRDSLLNNLVITLESMVANPREILSKLPTLSTIEQDRVLDFAQGEKRPYTNSLRLEQVLEERAHNTPEALALIAGETRWSYRQLNEQANIIAHNLRRRGVVSGDAIAVMLPRGPEMMAAIYGVLKAGAAYVPVDPSYPANRRDYIIRDSQAKQVLIATGQGEFNPGALEVGDFINETGDMLDLQVDADSHGLAYMIYTSGSTGNPKGVMIEHHSVFNRIEWMQNCFPLQSGDVILQKTPISFDVSVWELFWWMMAGITVSLLQPGGEKEPDVLLETIERDSVTHMHFVPSMLDAFLNTLEAGKSAAQLSSLKVVFTSGEALTLHQSSRFFTIVTPQNSARLVNLYGPTEATVDVTYYECQPEETRGSIPIGRPIQNTDIYILDTDSQPVQMGVAGELCIAGVNLARGYLNRPELTAEKFCTLPAPLNCRVYRTGDLVRWLPDGMIEYLGRIDHQVKIRGYRIELGEIENTVLSAPGVKDARVVALAREDGSKYLTAYILPTVGYDEQQVRRKLLAVLPEFMVPPWFIILDAFPLTPNGKLDRALLPNPLKYAVNQTTVLPQSADEKLLAAIWCEVLNLEKISIHDNFFSLGGDSITSLGVISRARKAGMVIGFQTIFRYPTIASLLPHIEKVTGGEESSWQPFSLLRAEDKEQLPDGLEDAYPMSLLQAGLIFQSELQKGASWYHDIQVYSLFSQFDEVAFTLALHRIVREHPILRTSYHLQAFSEFVQFVHKEIPLPLWIHDWRELDSDSQSTRLEQFLDEESHYQFDWTQPGLIRVHIALKKNDNFDYILSFHDSALDGWSINLFHTRLLTYYHQYQRKDAIIDVPFTDNFLRKYIAMEQETRRSTITRDFWRQQLADYEPIPLPRLRVKQGDIPQIAYHDIHISTKLSNQLRALAISLNVPVKNVLMAAHLRVLGLICNSQTVITGYEHSGRPEEEGVEQAIGLFLNSLPFRLELDTQESWSGLIGRVHQLEANMLPHRRYPMADMKSMLNVTETLFEAVFNFTHFHMLKALEKIPGMQELDVRVRAETEFPLRAEFSQNAYTDQIQLSLHYHTNEFDVAHIARIGHYYHAALNSMVTTPQISYLNTDLLSLDEHQQLQVIGQGPCRPLQICSAPEQIATHAQLTPEKIVLQDVETTLNAATLEVKVTALASALDSTVPPQVVVAVALPRSVRWITAMVGIMRAGRVYMPLDLDNPDARLQELLIEGQVSAIIGDVSSLRRLEELAQEVQHSVICIDFATVTVMSPLTLPSMPVMNDLAYVLFTSGSTGKPKGALLEHSGMMNHMMAKRDDLQITADDVLAQTAPVTFDISIWQALTGLVVNARTVVYSKEQQLDPAQFCQQLMTDGVTLLEIVPSYFAVLLDYLEQSPRSLGALRMLIQTGEALKNEQVARWFELYPNITLVNAYGPTEASDDITHHIFTAPPADAIVPIGRPVQNMWIHILDEQDNLVPFGTSGEICVTGVGVGRGYINTAEKTQLAFDFNHPLAAWSNGRLYRTGDRGRWRTDGNLVYEGRKDEQVKIRGMRIEIGEIENTLMTASGVHNAAVVLDTRDSSDRLVGFVQGSDDTDAIMRHISQILPDFMLPQALIHCHQIPLNAAGKVDKKQLRSLASCLVQTQITQLKPLETESERTLAQFWSQILKVPFESIGRDSDFFHLGGHSLLAMSCAIHSDGRFTLADIFTHRTLRRLAELKPTSGIRPVLQTITAANEGLPLLCFTYAGGNAINFRSVADAMTQYQPLQVFAVEAPGNDLSQQDTPISLQELVTRCCIELKQKGIDRVIVWGHCSGVGGVTLFMQMAQQYDINIEAVILSGKLLRPEEVLQKQIDETRAMSDDQIVNWLRDSTGLDLDRDLPSEAITRMAAAYRNDAIEGNLALTQLWKATSTLTSLRVLCLLAEDDPLTKDWLELANNWSCLAEELIVKVLPKGGHYFIKSEPEAVAQLLLEQLPILRGLEKLNN</sequence>
<dbReference type="EMBL" id="NIBT01000034">
    <property type="protein sequence ID" value="PHM22208.1"/>
    <property type="molecule type" value="Genomic_DNA"/>
</dbReference>
<dbReference type="Pfam" id="PF13193">
    <property type="entry name" value="AMP-binding_C"/>
    <property type="match status" value="2"/>
</dbReference>
<evidence type="ECO:0000313" key="5">
    <source>
        <dbReference type="EMBL" id="PHM22208.1"/>
    </source>
</evidence>
<dbReference type="GO" id="GO:0031177">
    <property type="term" value="F:phosphopantetheine binding"/>
    <property type="evidence" value="ECO:0007669"/>
    <property type="project" value="TreeGrafter"/>
</dbReference>